<evidence type="ECO:0000313" key="6">
    <source>
        <dbReference type="Proteomes" id="UP000297736"/>
    </source>
</evidence>
<dbReference type="Proteomes" id="UP000297736">
    <property type="component" value="Unassembled WGS sequence"/>
</dbReference>
<dbReference type="InterPro" id="IPR017871">
    <property type="entry name" value="ABC_transporter-like_CS"/>
</dbReference>
<dbReference type="PANTHER" id="PTHR42788">
    <property type="entry name" value="TAURINE IMPORT ATP-BINDING PROTEIN-RELATED"/>
    <property type="match status" value="1"/>
</dbReference>
<dbReference type="GO" id="GO:0016887">
    <property type="term" value="F:ATP hydrolysis activity"/>
    <property type="evidence" value="ECO:0007669"/>
    <property type="project" value="InterPro"/>
</dbReference>
<accession>A0A4Z0KRW4</accession>
<comment type="caution">
    <text evidence="5">The sequence shown here is derived from an EMBL/GenBank/DDBJ whole genome shotgun (WGS) entry which is preliminary data.</text>
</comment>
<evidence type="ECO:0000259" key="4">
    <source>
        <dbReference type="PROSITE" id="PS50893"/>
    </source>
</evidence>
<feature type="domain" description="ABC transporter" evidence="4">
    <location>
        <begin position="2"/>
        <end position="197"/>
    </location>
</feature>
<dbReference type="PROSITE" id="PS00211">
    <property type="entry name" value="ABC_TRANSPORTER_1"/>
    <property type="match status" value="1"/>
</dbReference>
<name>A0A4Z0KRW4_BREAU</name>
<protein>
    <submittedName>
        <fullName evidence="5">ATP-binding cassette domain-containing protein</fullName>
    </submittedName>
</protein>
<keyword evidence="2" id="KW-0547">Nucleotide-binding</keyword>
<dbReference type="InterPro" id="IPR050166">
    <property type="entry name" value="ABC_transporter_ATP-bind"/>
</dbReference>
<keyword evidence="1" id="KW-0813">Transport</keyword>
<dbReference type="SUPFAM" id="SSF52540">
    <property type="entry name" value="P-loop containing nucleoside triphosphate hydrolases"/>
    <property type="match status" value="1"/>
</dbReference>
<evidence type="ECO:0000256" key="2">
    <source>
        <dbReference type="ARBA" id="ARBA00022741"/>
    </source>
</evidence>
<dbReference type="InterPro" id="IPR003593">
    <property type="entry name" value="AAA+_ATPase"/>
</dbReference>
<evidence type="ECO:0000313" key="5">
    <source>
        <dbReference type="EMBL" id="TGD40484.1"/>
    </source>
</evidence>
<dbReference type="RefSeq" id="WP_135446700.1">
    <property type="nucleotide sequence ID" value="NZ_JABUXX010000009.1"/>
</dbReference>
<gene>
    <name evidence="5" type="ORF">EB834_00090</name>
</gene>
<dbReference type="AlphaFoldDB" id="A0A4Z0KRW4"/>
<dbReference type="PROSITE" id="PS50893">
    <property type="entry name" value="ABC_TRANSPORTER_2"/>
    <property type="match status" value="1"/>
</dbReference>
<dbReference type="Pfam" id="PF00005">
    <property type="entry name" value="ABC_tran"/>
    <property type="match status" value="1"/>
</dbReference>
<evidence type="ECO:0000256" key="1">
    <source>
        <dbReference type="ARBA" id="ARBA00022448"/>
    </source>
</evidence>
<sequence length="199" mass="21103">MSRVLRIRDFAVTGRTAHNGGIGFDVHAGEITALVGRSGTGKSTLIECVAGVGPKHQGELTRPTGGVGVHFQTPRLLPWLSAHDNVMYPLTARSRHDATPINSEAASELLNDLGVHEHQARPDELSGGQRARVSLARALLSTSTLLLADEPFAHLDATSADAVEAALRRKATTGCAILLTAHEPVRIAALEATEVQMRS</sequence>
<organism evidence="5 6">
    <name type="scientific">Brevibacterium aurantiacum</name>
    <dbReference type="NCBI Taxonomy" id="273384"/>
    <lineage>
        <taxon>Bacteria</taxon>
        <taxon>Bacillati</taxon>
        <taxon>Actinomycetota</taxon>
        <taxon>Actinomycetes</taxon>
        <taxon>Micrococcales</taxon>
        <taxon>Brevibacteriaceae</taxon>
        <taxon>Brevibacterium</taxon>
    </lineage>
</organism>
<dbReference type="PANTHER" id="PTHR42788:SF13">
    <property type="entry name" value="ALIPHATIC SULFONATES IMPORT ATP-BINDING PROTEIN SSUB"/>
    <property type="match status" value="1"/>
</dbReference>
<dbReference type="InterPro" id="IPR003439">
    <property type="entry name" value="ABC_transporter-like_ATP-bd"/>
</dbReference>
<dbReference type="Gene3D" id="3.40.50.300">
    <property type="entry name" value="P-loop containing nucleotide triphosphate hydrolases"/>
    <property type="match status" value="1"/>
</dbReference>
<dbReference type="InterPro" id="IPR027417">
    <property type="entry name" value="P-loop_NTPase"/>
</dbReference>
<dbReference type="GO" id="GO:0005524">
    <property type="term" value="F:ATP binding"/>
    <property type="evidence" value="ECO:0007669"/>
    <property type="project" value="UniProtKB-KW"/>
</dbReference>
<dbReference type="EMBL" id="RHFF01000001">
    <property type="protein sequence ID" value="TGD40484.1"/>
    <property type="molecule type" value="Genomic_DNA"/>
</dbReference>
<dbReference type="SMART" id="SM00382">
    <property type="entry name" value="AAA"/>
    <property type="match status" value="1"/>
</dbReference>
<evidence type="ECO:0000256" key="3">
    <source>
        <dbReference type="ARBA" id="ARBA00022840"/>
    </source>
</evidence>
<proteinExistence type="predicted"/>
<keyword evidence="3 5" id="KW-0067">ATP-binding</keyword>
<reference evidence="5 6" key="1">
    <citation type="submission" date="2018-10" db="EMBL/GenBank/DDBJ databases">
        <title>Brevibacterium genomes from Austrain hard cheese rinds.</title>
        <authorList>
            <person name="Anast J.M."/>
            <person name="Dzieciol M."/>
            <person name="Schultz D.L."/>
            <person name="Mann E."/>
            <person name="Wagner M."/>
            <person name="Schmitz-Esser S."/>
        </authorList>
    </citation>
    <scope>NUCLEOTIDE SEQUENCE [LARGE SCALE GENOMIC DNA]</scope>
    <source>
        <strain evidence="5 6">L261</strain>
    </source>
</reference>